<name>A0A5N5W850_STRMB</name>
<reference evidence="4 5" key="1">
    <citation type="journal article" date="2019" name="Microb. Cell Fact.">
        <title>Exploring novel herbicidin analogues by transcriptional regulator overexpression and MS/MS molecular networking.</title>
        <authorList>
            <person name="Shi Y."/>
            <person name="Gu R."/>
            <person name="Li Y."/>
            <person name="Wang X."/>
            <person name="Ren W."/>
            <person name="Li X."/>
            <person name="Wang L."/>
            <person name="Xie Y."/>
            <person name="Hong B."/>
        </authorList>
    </citation>
    <scope>NUCLEOTIDE SEQUENCE [LARGE SCALE GENOMIC DNA]</scope>
    <source>
        <strain evidence="4 5">US-43</strain>
    </source>
</reference>
<dbReference type="SUPFAM" id="SSF53756">
    <property type="entry name" value="UDP-Glycosyltransferase/glycogen phosphorylase"/>
    <property type="match status" value="1"/>
</dbReference>
<dbReference type="Pfam" id="PF00534">
    <property type="entry name" value="Glycos_transf_1"/>
    <property type="match status" value="1"/>
</dbReference>
<dbReference type="Proteomes" id="UP000327000">
    <property type="component" value="Unassembled WGS sequence"/>
</dbReference>
<evidence type="ECO:0000313" key="4">
    <source>
        <dbReference type="EMBL" id="KAB7843694.1"/>
    </source>
</evidence>
<dbReference type="InterPro" id="IPR001296">
    <property type="entry name" value="Glyco_trans_1"/>
</dbReference>
<evidence type="ECO:0000313" key="5">
    <source>
        <dbReference type="Proteomes" id="UP000327000"/>
    </source>
</evidence>
<dbReference type="AlphaFoldDB" id="A0A5N5W850"/>
<gene>
    <name evidence="4" type="ORF">FRZ00_17205</name>
</gene>
<dbReference type="OrthoDB" id="570545at2"/>
<feature type="domain" description="Glycosyl transferase family 1" evidence="3">
    <location>
        <begin position="201"/>
        <end position="364"/>
    </location>
</feature>
<dbReference type="PANTHER" id="PTHR12526">
    <property type="entry name" value="GLYCOSYLTRANSFERASE"/>
    <property type="match status" value="1"/>
</dbReference>
<evidence type="ECO:0000256" key="2">
    <source>
        <dbReference type="ARBA" id="ARBA00022679"/>
    </source>
</evidence>
<keyword evidence="2 4" id="KW-0808">Transferase</keyword>
<keyword evidence="5" id="KW-1185">Reference proteome</keyword>
<evidence type="ECO:0000256" key="1">
    <source>
        <dbReference type="ARBA" id="ARBA00021292"/>
    </source>
</evidence>
<dbReference type="EMBL" id="VOKX01000032">
    <property type="protein sequence ID" value="KAB7843694.1"/>
    <property type="molecule type" value="Genomic_DNA"/>
</dbReference>
<organism evidence="4 5">
    <name type="scientific">Streptomyces mobaraensis</name>
    <name type="common">Streptoverticillium mobaraense</name>
    <dbReference type="NCBI Taxonomy" id="35621"/>
    <lineage>
        <taxon>Bacteria</taxon>
        <taxon>Bacillati</taxon>
        <taxon>Actinomycetota</taxon>
        <taxon>Actinomycetes</taxon>
        <taxon>Kitasatosporales</taxon>
        <taxon>Streptomycetaceae</taxon>
        <taxon>Streptomyces</taxon>
    </lineage>
</organism>
<accession>A0A5N5W850</accession>
<dbReference type="RefSeq" id="WP_152264076.1">
    <property type="nucleotide sequence ID" value="NZ_VOKX01000032.1"/>
</dbReference>
<dbReference type="Gene3D" id="3.40.50.2000">
    <property type="entry name" value="Glycogen Phosphorylase B"/>
    <property type="match status" value="2"/>
</dbReference>
<dbReference type="GO" id="GO:0016757">
    <property type="term" value="F:glycosyltransferase activity"/>
    <property type="evidence" value="ECO:0007669"/>
    <property type="project" value="InterPro"/>
</dbReference>
<dbReference type="PANTHER" id="PTHR12526:SF627">
    <property type="entry name" value="D-RHAMNOSYLTRANSFERASE WBPZ"/>
    <property type="match status" value="1"/>
</dbReference>
<evidence type="ECO:0000259" key="3">
    <source>
        <dbReference type="Pfam" id="PF00534"/>
    </source>
</evidence>
<protein>
    <recommendedName>
        <fullName evidence="1">D-inositol 3-phosphate glycosyltransferase</fullName>
    </recommendedName>
</protein>
<proteinExistence type="predicted"/>
<comment type="caution">
    <text evidence="4">The sequence shown here is derived from an EMBL/GenBank/DDBJ whole genome shotgun (WGS) entry which is preliminary data.</text>
</comment>
<sequence>MRISFLLHNAYTVGGTIRSTFNLAAALAAAQHDVEIISAIRYRETPVMGAPPGVRLTHLVDLCRDSPHYDGDDPRHARPARVFPRADGRHRQYSRLTDERIGRYLSGLETDVIVGTRPGLNVHIARQAHPDAIRVGQEHLTLSGHGLRLRHEIRHRYPLLDALTTVTEADAHAYRGLALPGVRIRAIANSVPAAAPAAGPAEPPDRKVVVAAGRLIPVKRYDLLIRAFAGVVASHPDWRLRIFGRGDTTGDERRALTALIDALGLHDHVSLDDHVDNLEAELAKASIAVSTSDRESFGMTIVEAMRCGLPVVATDCPNGPREIITDGVDGRLVRPGDTAGVTAALCDLIRDDATRRRMGEAARRNSARFAPSHIAAQHLALYEELLNDGPGKRALGPLREAAHRSRTAAIDTAHALRSRARRALKR</sequence>